<evidence type="ECO:0000256" key="2">
    <source>
        <dbReference type="ARBA" id="ARBA00004922"/>
    </source>
</evidence>
<dbReference type="Proteomes" id="UP000242450">
    <property type="component" value="Chromosome 8"/>
</dbReference>
<comment type="pathway">
    <text evidence="2">Protein modification; protein glycosylation.</text>
</comment>
<dbReference type="OrthoDB" id="8118055at2759"/>
<evidence type="ECO:0000256" key="3">
    <source>
        <dbReference type="ARBA" id="ARBA00007658"/>
    </source>
</evidence>
<organism evidence="8 9">
    <name type="scientific">Cervus elaphus hippelaphus</name>
    <name type="common">European red deer</name>
    <dbReference type="NCBI Taxonomy" id="46360"/>
    <lineage>
        <taxon>Eukaryota</taxon>
        <taxon>Metazoa</taxon>
        <taxon>Chordata</taxon>
        <taxon>Craniata</taxon>
        <taxon>Vertebrata</taxon>
        <taxon>Euteleostomi</taxon>
        <taxon>Mammalia</taxon>
        <taxon>Eutheria</taxon>
        <taxon>Laurasiatheria</taxon>
        <taxon>Artiodactyla</taxon>
        <taxon>Ruminantia</taxon>
        <taxon>Pecora</taxon>
        <taxon>Cervidae</taxon>
        <taxon>Cervinae</taxon>
        <taxon>Cervus</taxon>
    </lineage>
</organism>
<proteinExistence type="inferred from homology"/>
<keyword evidence="6" id="KW-0326">Glycosidase</keyword>
<dbReference type="InterPro" id="IPR012341">
    <property type="entry name" value="6hp_glycosidase-like_sf"/>
</dbReference>
<keyword evidence="5" id="KW-1015">Disulfide bond</keyword>
<dbReference type="GO" id="GO:0070062">
    <property type="term" value="C:extracellular exosome"/>
    <property type="evidence" value="ECO:0007669"/>
    <property type="project" value="TreeGrafter"/>
</dbReference>
<dbReference type="InterPro" id="IPR001382">
    <property type="entry name" value="Glyco_hydro_47"/>
</dbReference>
<dbReference type="GO" id="GO:0005783">
    <property type="term" value="C:endoplasmic reticulum"/>
    <property type="evidence" value="ECO:0007669"/>
    <property type="project" value="TreeGrafter"/>
</dbReference>
<evidence type="ECO:0000256" key="1">
    <source>
        <dbReference type="ARBA" id="ARBA00001913"/>
    </source>
</evidence>
<sequence length="131" mass="14038">CPLTLPFQVFRIKAIKLGEKLLPAFDTPTGIPKGVVNFKSGSNRSWGWAMAGSSSILAEFGSLHLEFLHLTQLSGNQVFAEKASLSAPSFPCREQRVSTQPLTGRWSKGQLRVGGGGAESPKPGPEEQMVA</sequence>
<dbReference type="GO" id="GO:0005509">
    <property type="term" value="F:calcium ion binding"/>
    <property type="evidence" value="ECO:0007669"/>
    <property type="project" value="InterPro"/>
</dbReference>
<dbReference type="PANTHER" id="PTHR11742:SF28">
    <property type="entry name" value="MANNOSYL-OLIGOSACCHARIDE 1,2-ALPHA-MANNOSIDASE IC"/>
    <property type="match status" value="1"/>
</dbReference>
<protein>
    <submittedName>
        <fullName evidence="8">Uncharacterized protein</fullName>
    </submittedName>
</protein>
<evidence type="ECO:0000313" key="9">
    <source>
        <dbReference type="Proteomes" id="UP000242450"/>
    </source>
</evidence>
<dbReference type="InterPro" id="IPR036026">
    <property type="entry name" value="Seven-hairpin_glycosidases"/>
</dbReference>
<evidence type="ECO:0000256" key="7">
    <source>
        <dbReference type="SAM" id="MobiDB-lite"/>
    </source>
</evidence>
<name>A0A212D448_CEREH</name>
<dbReference type="InterPro" id="IPR050749">
    <property type="entry name" value="Glycosyl_Hydrolase_47"/>
</dbReference>
<dbReference type="GO" id="GO:0004571">
    <property type="term" value="F:mannosyl-oligosaccharide 1,2-alpha-mannosidase activity"/>
    <property type="evidence" value="ECO:0007669"/>
    <property type="project" value="InterPro"/>
</dbReference>
<dbReference type="Gene3D" id="1.50.10.10">
    <property type="match status" value="1"/>
</dbReference>
<feature type="non-terminal residue" evidence="8">
    <location>
        <position position="1"/>
    </location>
</feature>
<dbReference type="PANTHER" id="PTHR11742">
    <property type="entry name" value="MANNOSYL-OLIGOSACCHARIDE ALPHA-1,2-MANNOSIDASE-RELATED"/>
    <property type="match status" value="1"/>
</dbReference>
<feature type="region of interest" description="Disordered" evidence="7">
    <location>
        <begin position="95"/>
        <end position="131"/>
    </location>
</feature>
<dbReference type="AlphaFoldDB" id="A0A212D448"/>
<evidence type="ECO:0000256" key="6">
    <source>
        <dbReference type="ARBA" id="ARBA00023295"/>
    </source>
</evidence>
<dbReference type="EMBL" id="MKHE01000008">
    <property type="protein sequence ID" value="OWK12983.1"/>
    <property type="molecule type" value="Genomic_DNA"/>
</dbReference>
<evidence type="ECO:0000256" key="5">
    <source>
        <dbReference type="ARBA" id="ARBA00023157"/>
    </source>
</evidence>
<keyword evidence="9" id="KW-1185">Reference proteome</keyword>
<dbReference type="GO" id="GO:0000139">
    <property type="term" value="C:Golgi membrane"/>
    <property type="evidence" value="ECO:0007669"/>
    <property type="project" value="TreeGrafter"/>
</dbReference>
<reference evidence="8 9" key="1">
    <citation type="journal article" date="2018" name="Mol. Genet. Genomics">
        <title>The red deer Cervus elaphus genome CerEla1.0: sequencing, annotating, genes, and chromosomes.</title>
        <authorList>
            <person name="Bana N.A."/>
            <person name="Nyiri A."/>
            <person name="Nagy J."/>
            <person name="Frank K."/>
            <person name="Nagy T."/>
            <person name="Steger V."/>
            <person name="Schiller M."/>
            <person name="Lakatos P."/>
            <person name="Sugar L."/>
            <person name="Horn P."/>
            <person name="Barta E."/>
            <person name="Orosz L."/>
        </authorList>
    </citation>
    <scope>NUCLEOTIDE SEQUENCE [LARGE SCALE GENOMIC DNA]</scope>
    <source>
        <strain evidence="8">Hungarian</strain>
    </source>
</reference>
<evidence type="ECO:0000313" key="8">
    <source>
        <dbReference type="EMBL" id="OWK12983.1"/>
    </source>
</evidence>
<dbReference type="SUPFAM" id="SSF48225">
    <property type="entry name" value="Seven-hairpin glycosidases"/>
    <property type="match status" value="1"/>
</dbReference>
<dbReference type="Pfam" id="PF01532">
    <property type="entry name" value="Glyco_hydro_47"/>
    <property type="match status" value="1"/>
</dbReference>
<comment type="caution">
    <text evidence="8">The sequence shown here is derived from an EMBL/GenBank/DDBJ whole genome shotgun (WGS) entry which is preliminary data.</text>
</comment>
<accession>A0A212D448</accession>
<keyword evidence="4" id="KW-0378">Hydrolase</keyword>
<comment type="cofactor">
    <cofactor evidence="1">
        <name>Ca(2+)</name>
        <dbReference type="ChEBI" id="CHEBI:29108"/>
    </cofactor>
</comment>
<evidence type="ECO:0000256" key="4">
    <source>
        <dbReference type="ARBA" id="ARBA00022801"/>
    </source>
</evidence>
<comment type="similarity">
    <text evidence="3">Belongs to the glycosyl hydrolase 47 family.</text>
</comment>
<gene>
    <name evidence="8" type="ORF">Celaphus_00014799</name>
</gene>
<dbReference type="GO" id="GO:0005975">
    <property type="term" value="P:carbohydrate metabolic process"/>
    <property type="evidence" value="ECO:0007669"/>
    <property type="project" value="InterPro"/>
</dbReference>